<organism evidence="2 3">
    <name type="scientific">Araneus ventricosus</name>
    <name type="common">Orbweaver spider</name>
    <name type="synonym">Epeira ventricosa</name>
    <dbReference type="NCBI Taxonomy" id="182803"/>
    <lineage>
        <taxon>Eukaryota</taxon>
        <taxon>Metazoa</taxon>
        <taxon>Ecdysozoa</taxon>
        <taxon>Arthropoda</taxon>
        <taxon>Chelicerata</taxon>
        <taxon>Arachnida</taxon>
        <taxon>Araneae</taxon>
        <taxon>Araneomorphae</taxon>
        <taxon>Entelegynae</taxon>
        <taxon>Araneoidea</taxon>
        <taxon>Araneidae</taxon>
        <taxon>Araneus</taxon>
    </lineage>
</organism>
<keyword evidence="1" id="KW-0812">Transmembrane</keyword>
<comment type="caution">
    <text evidence="2">The sequence shown here is derived from an EMBL/GenBank/DDBJ whole genome shotgun (WGS) entry which is preliminary data.</text>
</comment>
<evidence type="ECO:0000313" key="2">
    <source>
        <dbReference type="EMBL" id="GBM22314.1"/>
    </source>
</evidence>
<evidence type="ECO:0000313" key="3">
    <source>
        <dbReference type="Proteomes" id="UP000499080"/>
    </source>
</evidence>
<dbReference type="Proteomes" id="UP000499080">
    <property type="component" value="Unassembled WGS sequence"/>
</dbReference>
<gene>
    <name evidence="2" type="ORF">AVEN_121136_1</name>
</gene>
<dbReference type="AlphaFoldDB" id="A0A4Y2E356"/>
<keyword evidence="3" id="KW-1185">Reference proteome</keyword>
<feature type="transmembrane region" description="Helical" evidence="1">
    <location>
        <begin position="20"/>
        <end position="36"/>
    </location>
</feature>
<keyword evidence="1" id="KW-0472">Membrane</keyword>
<protein>
    <submittedName>
        <fullName evidence="2">Uncharacterized protein</fullName>
    </submittedName>
</protein>
<accession>A0A4Y2E356</accession>
<sequence length="97" mass="11096">MKSKMNKEVELLASSDNRLISIWICLGVMAVYFELIEPHLRLLLTNDVTVTSVGYLSLNPRCHHNPCHYYKSFSSDKSTISEQQKTSVDTTALYELK</sequence>
<name>A0A4Y2E356_ARAVE</name>
<proteinExistence type="predicted"/>
<reference evidence="2 3" key="1">
    <citation type="journal article" date="2019" name="Sci. Rep.">
        <title>Orb-weaving spider Araneus ventricosus genome elucidates the spidroin gene catalogue.</title>
        <authorList>
            <person name="Kono N."/>
            <person name="Nakamura H."/>
            <person name="Ohtoshi R."/>
            <person name="Moran D.A.P."/>
            <person name="Shinohara A."/>
            <person name="Yoshida Y."/>
            <person name="Fujiwara M."/>
            <person name="Mori M."/>
            <person name="Tomita M."/>
            <person name="Arakawa K."/>
        </authorList>
    </citation>
    <scope>NUCLEOTIDE SEQUENCE [LARGE SCALE GENOMIC DNA]</scope>
</reference>
<keyword evidence="1" id="KW-1133">Transmembrane helix</keyword>
<evidence type="ECO:0000256" key="1">
    <source>
        <dbReference type="SAM" id="Phobius"/>
    </source>
</evidence>
<dbReference type="EMBL" id="BGPR01000478">
    <property type="protein sequence ID" value="GBM22314.1"/>
    <property type="molecule type" value="Genomic_DNA"/>
</dbReference>